<evidence type="ECO:0000313" key="3">
    <source>
        <dbReference type="Proteomes" id="UP000314294"/>
    </source>
</evidence>
<gene>
    <name evidence="2" type="ORF">EYF80_045297</name>
</gene>
<sequence length="191" mass="21148">MFSSLVHRGEHRLGKQPGADERQPGLPLTSKCPASAPLSTERALQQTERRAQTVARAPEEDRHGGEERSEKRSEERTDSRVHSGHGQLSLSQVKGYRLRPPSFHSTSTMRSSCRARTLLAERGAAGREAELRVRREVRQAGRGNAARPGLRQTLRGRHAIAEVLLCRARRRNTLVHISANAASPGQKLCSQ</sequence>
<accession>A0A4Z2FU26</accession>
<reference evidence="2 3" key="1">
    <citation type="submission" date="2019-03" db="EMBL/GenBank/DDBJ databases">
        <title>First draft genome of Liparis tanakae, snailfish: a comprehensive survey of snailfish specific genes.</title>
        <authorList>
            <person name="Kim W."/>
            <person name="Song I."/>
            <person name="Jeong J.-H."/>
            <person name="Kim D."/>
            <person name="Kim S."/>
            <person name="Ryu S."/>
            <person name="Song J.Y."/>
            <person name="Lee S.K."/>
        </authorList>
    </citation>
    <scope>NUCLEOTIDE SEQUENCE [LARGE SCALE GENOMIC DNA]</scope>
    <source>
        <tissue evidence="2">Muscle</tissue>
    </source>
</reference>
<comment type="caution">
    <text evidence="2">The sequence shown here is derived from an EMBL/GenBank/DDBJ whole genome shotgun (WGS) entry which is preliminary data.</text>
</comment>
<organism evidence="2 3">
    <name type="scientific">Liparis tanakae</name>
    <name type="common">Tanaka's snailfish</name>
    <dbReference type="NCBI Taxonomy" id="230148"/>
    <lineage>
        <taxon>Eukaryota</taxon>
        <taxon>Metazoa</taxon>
        <taxon>Chordata</taxon>
        <taxon>Craniata</taxon>
        <taxon>Vertebrata</taxon>
        <taxon>Euteleostomi</taxon>
        <taxon>Actinopterygii</taxon>
        <taxon>Neopterygii</taxon>
        <taxon>Teleostei</taxon>
        <taxon>Neoteleostei</taxon>
        <taxon>Acanthomorphata</taxon>
        <taxon>Eupercaria</taxon>
        <taxon>Perciformes</taxon>
        <taxon>Cottioidei</taxon>
        <taxon>Cottales</taxon>
        <taxon>Liparidae</taxon>
        <taxon>Liparis</taxon>
    </lineage>
</organism>
<dbReference type="EMBL" id="SRLO01000898">
    <property type="protein sequence ID" value="TNN44521.1"/>
    <property type="molecule type" value="Genomic_DNA"/>
</dbReference>
<feature type="compositionally biased region" description="Basic and acidic residues" evidence="1">
    <location>
        <begin position="7"/>
        <end position="23"/>
    </location>
</feature>
<evidence type="ECO:0000256" key="1">
    <source>
        <dbReference type="SAM" id="MobiDB-lite"/>
    </source>
</evidence>
<protein>
    <submittedName>
        <fullName evidence="2">Uncharacterized protein</fullName>
    </submittedName>
</protein>
<name>A0A4Z2FU26_9TELE</name>
<feature type="compositionally biased region" description="Basic and acidic residues" evidence="1">
    <location>
        <begin position="47"/>
        <end position="81"/>
    </location>
</feature>
<dbReference type="AlphaFoldDB" id="A0A4Z2FU26"/>
<dbReference type="Proteomes" id="UP000314294">
    <property type="component" value="Unassembled WGS sequence"/>
</dbReference>
<feature type="region of interest" description="Disordered" evidence="1">
    <location>
        <begin position="1"/>
        <end position="93"/>
    </location>
</feature>
<proteinExistence type="predicted"/>
<evidence type="ECO:0000313" key="2">
    <source>
        <dbReference type="EMBL" id="TNN44521.1"/>
    </source>
</evidence>
<keyword evidence="3" id="KW-1185">Reference proteome</keyword>